<dbReference type="OrthoDB" id="2121369at2759"/>
<organism evidence="6 7">
    <name type="scientific">Blyttiomyces helicus</name>
    <dbReference type="NCBI Taxonomy" id="388810"/>
    <lineage>
        <taxon>Eukaryota</taxon>
        <taxon>Fungi</taxon>
        <taxon>Fungi incertae sedis</taxon>
        <taxon>Chytridiomycota</taxon>
        <taxon>Chytridiomycota incertae sedis</taxon>
        <taxon>Chytridiomycetes</taxon>
        <taxon>Chytridiomycetes incertae sedis</taxon>
        <taxon>Blyttiomyces</taxon>
    </lineage>
</organism>
<evidence type="ECO:0000256" key="1">
    <source>
        <dbReference type="ARBA" id="ARBA00022443"/>
    </source>
</evidence>
<name>A0A4P9WEC3_9FUNG</name>
<feature type="region of interest" description="Disordered" evidence="3">
    <location>
        <begin position="181"/>
        <end position="218"/>
    </location>
</feature>
<evidence type="ECO:0000313" key="7">
    <source>
        <dbReference type="Proteomes" id="UP000269721"/>
    </source>
</evidence>
<dbReference type="Proteomes" id="UP000269721">
    <property type="component" value="Unassembled WGS sequence"/>
</dbReference>
<evidence type="ECO:0000313" key="6">
    <source>
        <dbReference type="EMBL" id="RKO91069.1"/>
    </source>
</evidence>
<protein>
    <recommendedName>
        <fullName evidence="5">SH3 domain-containing protein</fullName>
    </recommendedName>
</protein>
<dbReference type="InterPro" id="IPR001452">
    <property type="entry name" value="SH3_domain"/>
</dbReference>
<evidence type="ECO:0000256" key="3">
    <source>
        <dbReference type="SAM" id="MobiDB-lite"/>
    </source>
</evidence>
<keyword evidence="1 2" id="KW-0728">SH3 domain</keyword>
<evidence type="ECO:0000256" key="4">
    <source>
        <dbReference type="SAM" id="Phobius"/>
    </source>
</evidence>
<keyword evidence="7" id="KW-1185">Reference proteome</keyword>
<keyword evidence="4" id="KW-1133">Transmembrane helix</keyword>
<accession>A0A4P9WEC3</accession>
<dbReference type="Gene3D" id="2.30.30.40">
    <property type="entry name" value="SH3 Domains"/>
    <property type="match status" value="1"/>
</dbReference>
<feature type="compositionally biased region" description="Low complexity" evidence="3">
    <location>
        <begin position="96"/>
        <end position="108"/>
    </location>
</feature>
<keyword evidence="4" id="KW-0812">Transmembrane</keyword>
<keyword evidence="4" id="KW-0472">Membrane</keyword>
<evidence type="ECO:0000259" key="5">
    <source>
        <dbReference type="PROSITE" id="PS50002"/>
    </source>
</evidence>
<sequence>MTDTAILVGAAAGGAAIVLLTIALTAFLLRRRSARAKRAYSNLEETKPFTPLRGPAPTAQNPHVYEGKSPIAGQVQVEIKDSDDEEDDFVDVGAQGSNPPGSPPSASNHAWLTECDLPTYEVVQAFEPRKQGDLKLTLGDSITITMTFTDGTCHGYNNTTKAMGMFPISCVKIPKRKAAKDVSRASSVTRTKSEKRPSPDSETPDDAARRSSTVPRWVPEGKGKLQVVMVPADKALELVSDSLSAERRAQYFETLLRNEKSDAATTDAETHNRLRASMEGAAEESRGKLAWRKLRAGKNEAIKALLADKYEQWASRKDRFDIWGFMAESYGPQPGWNDADESSSPDA</sequence>
<feature type="region of interest" description="Disordered" evidence="3">
    <location>
        <begin position="82"/>
        <end position="110"/>
    </location>
</feature>
<proteinExistence type="predicted"/>
<gene>
    <name evidence="6" type="ORF">BDK51DRAFT_35122</name>
</gene>
<feature type="transmembrane region" description="Helical" evidence="4">
    <location>
        <begin position="6"/>
        <end position="29"/>
    </location>
</feature>
<dbReference type="SUPFAM" id="SSF50044">
    <property type="entry name" value="SH3-domain"/>
    <property type="match status" value="1"/>
</dbReference>
<dbReference type="AlphaFoldDB" id="A0A4P9WEC3"/>
<reference evidence="7" key="1">
    <citation type="journal article" date="2018" name="Nat. Microbiol.">
        <title>Leveraging single-cell genomics to expand the fungal tree of life.</title>
        <authorList>
            <person name="Ahrendt S.R."/>
            <person name="Quandt C.A."/>
            <person name="Ciobanu D."/>
            <person name="Clum A."/>
            <person name="Salamov A."/>
            <person name="Andreopoulos B."/>
            <person name="Cheng J.F."/>
            <person name="Woyke T."/>
            <person name="Pelin A."/>
            <person name="Henrissat B."/>
            <person name="Reynolds N.K."/>
            <person name="Benny G.L."/>
            <person name="Smith M.E."/>
            <person name="James T.Y."/>
            <person name="Grigoriev I.V."/>
        </authorList>
    </citation>
    <scope>NUCLEOTIDE SEQUENCE [LARGE SCALE GENOMIC DNA]</scope>
</reference>
<dbReference type="InterPro" id="IPR036028">
    <property type="entry name" value="SH3-like_dom_sf"/>
</dbReference>
<dbReference type="PROSITE" id="PS50002">
    <property type="entry name" value="SH3"/>
    <property type="match status" value="1"/>
</dbReference>
<evidence type="ECO:0000256" key="2">
    <source>
        <dbReference type="PROSITE-ProRule" id="PRU00192"/>
    </source>
</evidence>
<dbReference type="EMBL" id="KZ995246">
    <property type="protein sequence ID" value="RKO91069.1"/>
    <property type="molecule type" value="Genomic_DNA"/>
</dbReference>
<feature type="domain" description="SH3" evidence="5">
    <location>
        <begin position="115"/>
        <end position="176"/>
    </location>
</feature>